<dbReference type="Proteomes" id="UP000324800">
    <property type="component" value="Unassembled WGS sequence"/>
</dbReference>
<gene>
    <name evidence="2" type="ORF">EZS28_023567</name>
</gene>
<comment type="caution">
    <text evidence="2">The sequence shown here is derived from an EMBL/GenBank/DDBJ whole genome shotgun (WGS) entry which is preliminary data.</text>
</comment>
<feature type="signal peptide" evidence="1">
    <location>
        <begin position="1"/>
        <end position="17"/>
    </location>
</feature>
<sequence length="109" mass="11735">MSKIIILLSILLPPPQGFPPGFGPLPQGFLPGFGPPPQGFLLGFGLPPQRLQPQSDIQSYLQIRGFGFGAFGGIEGDDYYINPDGDIVIRLLIPSLDGIEGGEMEEIRL</sequence>
<keyword evidence="1" id="KW-0732">Signal</keyword>
<evidence type="ECO:0000313" key="3">
    <source>
        <dbReference type="Proteomes" id="UP000324800"/>
    </source>
</evidence>
<proteinExistence type="predicted"/>
<feature type="chain" id="PRO_5023807631" evidence="1">
    <location>
        <begin position="18"/>
        <end position="109"/>
    </location>
</feature>
<name>A0A5J4VEE6_9EUKA</name>
<dbReference type="EMBL" id="SNRW01007644">
    <property type="protein sequence ID" value="KAA6380907.1"/>
    <property type="molecule type" value="Genomic_DNA"/>
</dbReference>
<organism evidence="2 3">
    <name type="scientific">Streblomastix strix</name>
    <dbReference type="NCBI Taxonomy" id="222440"/>
    <lineage>
        <taxon>Eukaryota</taxon>
        <taxon>Metamonada</taxon>
        <taxon>Preaxostyla</taxon>
        <taxon>Oxymonadida</taxon>
        <taxon>Streblomastigidae</taxon>
        <taxon>Streblomastix</taxon>
    </lineage>
</organism>
<protein>
    <submittedName>
        <fullName evidence="2">Uncharacterized protein</fullName>
    </submittedName>
</protein>
<evidence type="ECO:0000256" key="1">
    <source>
        <dbReference type="SAM" id="SignalP"/>
    </source>
</evidence>
<reference evidence="2 3" key="1">
    <citation type="submission" date="2019-03" db="EMBL/GenBank/DDBJ databases">
        <title>Single cell metagenomics reveals metabolic interactions within the superorganism composed of flagellate Streblomastix strix and complex community of Bacteroidetes bacteria on its surface.</title>
        <authorList>
            <person name="Treitli S.C."/>
            <person name="Kolisko M."/>
            <person name="Husnik F."/>
            <person name="Keeling P."/>
            <person name="Hampl V."/>
        </authorList>
    </citation>
    <scope>NUCLEOTIDE SEQUENCE [LARGE SCALE GENOMIC DNA]</scope>
    <source>
        <strain evidence="2">ST1C</strain>
    </source>
</reference>
<accession>A0A5J4VEE6</accession>
<dbReference type="AlphaFoldDB" id="A0A5J4VEE6"/>
<evidence type="ECO:0000313" key="2">
    <source>
        <dbReference type="EMBL" id="KAA6380907.1"/>
    </source>
</evidence>